<dbReference type="AlphaFoldDB" id="C8TE42"/>
<dbReference type="Proteomes" id="UP000243681">
    <property type="component" value="Chromosome 1"/>
</dbReference>
<name>C8TE42_EIMTE</name>
<gene>
    <name evidence="1" type="ORF">e1116g03.tmp0091</name>
</gene>
<evidence type="ECO:0000313" key="2">
    <source>
        <dbReference type="Proteomes" id="UP000243681"/>
    </source>
</evidence>
<proteinExistence type="predicted"/>
<sequence length="110" mass="12861">MLQKQRRQIFPAKVAYDSDILERWNHCIIVVLYSPAFIKRQKLYFYYEAAATFVETCFERRRVQQNESGANGSNRRCAAVAAFGETCESLQKYEEETVLSVGTESHLWRL</sequence>
<accession>C8TE42</accession>
<evidence type="ECO:0000313" key="1">
    <source>
        <dbReference type="EMBL" id="CAK51528.1"/>
    </source>
</evidence>
<protein>
    <submittedName>
        <fullName evidence="1">Uncharacterized protein</fullName>
    </submittedName>
</protein>
<reference evidence="1 2" key="1">
    <citation type="journal article" date="2007" name="Genome Res.">
        <title>Sequencing and analysis of chromosome 1 of Eimeria tenella reveals a unique segmental organization.</title>
        <authorList>
            <person name="Ling K.H."/>
            <person name="Rajandream M.A."/>
            <person name="Rivailler P."/>
            <person name="Ivens A."/>
            <person name="Yap S.J."/>
            <person name="Madeira A.M.B.N."/>
            <person name="Mungall K."/>
            <person name="Billington K."/>
            <person name="Yee W.Y."/>
            <person name="Bankier A.T."/>
            <person name="Carroll F."/>
            <person name="Durham A.M."/>
            <person name="Peters N."/>
            <person name="Loo S.S."/>
            <person name="Mat-Isa M.N."/>
            <person name="Novaes J."/>
            <person name="Quail M."/>
            <person name="Rosli R."/>
            <person name="Shamsudin M.N."/>
            <person name="Sobreira T.J.P."/>
            <person name="Tivey A.R."/>
            <person name="Wai S.F."/>
            <person name="White S."/>
            <person name="Wu X."/>
            <person name="Kerhornou A.X."/>
            <person name="Blake D."/>
            <person name="Mohamed R."/>
            <person name="Shirley M."/>
            <person name="Gruber A."/>
            <person name="Berriman M."/>
            <person name="Tomley F."/>
            <person name="Dear P.H."/>
            <person name="Wan K.L."/>
        </authorList>
    </citation>
    <scope>NUCLEOTIDE SEQUENCE [LARGE SCALE GENOMIC DNA]</scope>
    <source>
        <strain evidence="1 2">Houghton</strain>
    </source>
</reference>
<organism evidence="1 2">
    <name type="scientific">Eimeria tenella</name>
    <name type="common">Coccidian parasite</name>
    <dbReference type="NCBI Taxonomy" id="5802"/>
    <lineage>
        <taxon>Eukaryota</taxon>
        <taxon>Sar</taxon>
        <taxon>Alveolata</taxon>
        <taxon>Apicomplexa</taxon>
        <taxon>Conoidasida</taxon>
        <taxon>Coccidia</taxon>
        <taxon>Eucoccidiorida</taxon>
        <taxon>Eimeriorina</taxon>
        <taxon>Eimeriidae</taxon>
        <taxon>Eimeria</taxon>
    </lineage>
</organism>
<dbReference type="EMBL" id="AM269894">
    <property type="protein sequence ID" value="CAK51528.1"/>
    <property type="molecule type" value="Genomic_DNA"/>
</dbReference>